<feature type="binding site" evidence="12">
    <location>
        <position position="10"/>
    </location>
    <ligand>
        <name>NADPH</name>
        <dbReference type="ChEBI" id="CHEBI:57783"/>
    </ligand>
</feature>
<feature type="binding site" evidence="12">
    <location>
        <position position="38"/>
    </location>
    <ligand>
        <name>NADPH</name>
        <dbReference type="ChEBI" id="CHEBI:57783"/>
    </ligand>
</feature>
<dbReference type="PIRSF" id="PIRSF006205">
    <property type="entry name" value="Dxp_reductismrs"/>
    <property type="match status" value="1"/>
</dbReference>
<dbReference type="SUPFAM" id="SSF51735">
    <property type="entry name" value="NAD(P)-binding Rossmann-fold domains"/>
    <property type="match status" value="1"/>
</dbReference>
<comment type="cofactor">
    <cofactor evidence="1">
        <name>Co(2+)</name>
        <dbReference type="ChEBI" id="CHEBI:48828"/>
    </cofactor>
</comment>
<comment type="similarity">
    <text evidence="3 12">Belongs to the DXR family.</text>
</comment>
<dbReference type="FunFam" id="3.40.50.720:FF:000045">
    <property type="entry name" value="1-deoxy-D-xylulose 5-phosphate reductoisomerase"/>
    <property type="match status" value="1"/>
</dbReference>
<feature type="domain" description="1-deoxy-D-xylulose 5-phosphate reductoisomerase C-terminal" evidence="14">
    <location>
        <begin position="146"/>
        <end position="228"/>
    </location>
</feature>
<feature type="binding site" evidence="12">
    <location>
        <position position="124"/>
    </location>
    <ligand>
        <name>NADPH</name>
        <dbReference type="ChEBI" id="CHEBI:57783"/>
    </ligand>
</feature>
<dbReference type="EMBL" id="LYVF01000047">
    <property type="protein sequence ID" value="OAT85860.1"/>
    <property type="molecule type" value="Genomic_DNA"/>
</dbReference>
<keyword evidence="8 12" id="KW-0464">Manganese</keyword>
<dbReference type="InterPro" id="IPR036169">
    <property type="entry name" value="DXPR_C_sf"/>
</dbReference>
<dbReference type="AlphaFoldDB" id="A0A1B7LHT3"/>
<evidence type="ECO:0000256" key="4">
    <source>
        <dbReference type="ARBA" id="ARBA00012366"/>
    </source>
</evidence>
<feature type="binding site" evidence="12">
    <location>
        <position position="152"/>
    </location>
    <ligand>
        <name>1-deoxy-D-xylulose 5-phosphate</name>
        <dbReference type="ChEBI" id="CHEBI:57792"/>
    </ligand>
</feature>
<feature type="domain" description="1-deoxy-D-xylulose 5-phosphate reductoisomerase N-terminal" evidence="13">
    <location>
        <begin position="4"/>
        <end position="132"/>
    </location>
</feature>
<evidence type="ECO:0000256" key="9">
    <source>
        <dbReference type="ARBA" id="ARBA00023229"/>
    </source>
</evidence>
<dbReference type="FunFam" id="1.10.1740.10:FF:000004">
    <property type="entry name" value="1-deoxy-D-xylulose 5-phosphate reductoisomerase"/>
    <property type="match status" value="1"/>
</dbReference>
<feature type="binding site" evidence="12">
    <location>
        <position position="151"/>
    </location>
    <ligand>
        <name>1-deoxy-D-xylulose 5-phosphate</name>
        <dbReference type="ChEBI" id="CHEBI:57792"/>
    </ligand>
</feature>
<feature type="binding site" evidence="12">
    <location>
        <position position="11"/>
    </location>
    <ligand>
        <name>NADPH</name>
        <dbReference type="ChEBI" id="CHEBI:57783"/>
    </ligand>
</feature>
<evidence type="ECO:0000256" key="6">
    <source>
        <dbReference type="ARBA" id="ARBA00022857"/>
    </source>
</evidence>
<feature type="binding site" evidence="12">
    <location>
        <position position="204"/>
    </location>
    <ligand>
        <name>NADPH</name>
        <dbReference type="ChEBI" id="CHEBI:57783"/>
    </ligand>
</feature>
<comment type="caution">
    <text evidence="16">The sequence shown here is derived from an EMBL/GenBank/DDBJ whole genome shotgun (WGS) entry which is preliminary data.</text>
</comment>
<dbReference type="OrthoDB" id="9806546at2"/>
<evidence type="ECO:0000313" key="17">
    <source>
        <dbReference type="Proteomes" id="UP000078532"/>
    </source>
</evidence>
<dbReference type="HAMAP" id="MF_00183">
    <property type="entry name" value="DXP_reductoisom"/>
    <property type="match status" value="1"/>
</dbReference>
<proteinExistence type="inferred from homology"/>
<evidence type="ECO:0000259" key="14">
    <source>
        <dbReference type="Pfam" id="PF08436"/>
    </source>
</evidence>
<dbReference type="Proteomes" id="UP000078532">
    <property type="component" value="Unassembled WGS sequence"/>
</dbReference>
<keyword evidence="9 12" id="KW-0414">Isoprene biosynthesis</keyword>
<feature type="binding site" evidence="12">
    <location>
        <position position="220"/>
    </location>
    <ligand>
        <name>1-deoxy-D-xylulose 5-phosphate</name>
        <dbReference type="ChEBI" id="CHEBI:57792"/>
    </ligand>
</feature>
<dbReference type="GO" id="GO:0070402">
    <property type="term" value="F:NADPH binding"/>
    <property type="evidence" value="ECO:0007669"/>
    <property type="project" value="InterPro"/>
</dbReference>
<evidence type="ECO:0000256" key="3">
    <source>
        <dbReference type="ARBA" id="ARBA00006825"/>
    </source>
</evidence>
<dbReference type="EC" id="1.1.1.267" evidence="4 12"/>
<keyword evidence="17" id="KW-1185">Reference proteome</keyword>
<keyword evidence="16" id="KW-0413">Isomerase</keyword>
<feature type="binding site" evidence="12">
    <location>
        <position position="198"/>
    </location>
    <ligand>
        <name>1-deoxy-D-xylulose 5-phosphate</name>
        <dbReference type="ChEBI" id="CHEBI:57792"/>
    </ligand>
</feature>
<keyword evidence="6 12" id="KW-0521">NADP</keyword>
<comment type="pathway">
    <text evidence="2 12">Isoprenoid biosynthesis; isopentenyl diphosphate biosynthesis via DXP pathway; isopentenyl diphosphate from 1-deoxy-D-xylulose 5-phosphate: step 1/6.</text>
</comment>
<dbReference type="GO" id="GO:0016853">
    <property type="term" value="F:isomerase activity"/>
    <property type="evidence" value="ECO:0007669"/>
    <property type="project" value="UniProtKB-KW"/>
</dbReference>
<dbReference type="NCBIfam" id="TIGR00243">
    <property type="entry name" value="Dxr"/>
    <property type="match status" value="1"/>
</dbReference>
<organism evidence="16 17">
    <name type="scientific">Desulfotomaculum copahuensis</name>
    <dbReference type="NCBI Taxonomy" id="1838280"/>
    <lineage>
        <taxon>Bacteria</taxon>
        <taxon>Bacillati</taxon>
        <taxon>Bacillota</taxon>
        <taxon>Clostridia</taxon>
        <taxon>Eubacteriales</taxon>
        <taxon>Desulfotomaculaceae</taxon>
        <taxon>Desulfotomaculum</taxon>
    </lineage>
</organism>
<feature type="binding site" evidence="12">
    <location>
        <position position="211"/>
    </location>
    <ligand>
        <name>1-deoxy-D-xylulose 5-phosphate</name>
        <dbReference type="ChEBI" id="CHEBI:57792"/>
    </ligand>
</feature>
<dbReference type="NCBIfam" id="NF009114">
    <property type="entry name" value="PRK12464.1"/>
    <property type="match status" value="1"/>
</dbReference>
<protein>
    <recommendedName>
        <fullName evidence="11 12">1-deoxy-D-xylulose 5-phosphate reductoisomerase</fullName>
        <shortName evidence="12">DXP reductoisomerase</shortName>
        <ecNumber evidence="4 12">1.1.1.267</ecNumber>
    </recommendedName>
    <alternativeName>
        <fullName evidence="12">1-deoxyxylulose-5-phosphate reductoisomerase</fullName>
    </alternativeName>
    <alternativeName>
        <fullName evidence="12">2-C-methyl-D-erythritol 4-phosphate synthase</fullName>
    </alternativeName>
</protein>
<feature type="binding site" evidence="12">
    <location>
        <position position="216"/>
    </location>
    <ligand>
        <name>1-deoxy-D-xylulose 5-phosphate</name>
        <dbReference type="ChEBI" id="CHEBI:57792"/>
    </ligand>
</feature>
<dbReference type="GO" id="GO:0030145">
    <property type="term" value="F:manganese ion binding"/>
    <property type="evidence" value="ECO:0007669"/>
    <property type="project" value="TreeGrafter"/>
</dbReference>
<dbReference type="Pfam" id="PF13288">
    <property type="entry name" value="DXPR_C"/>
    <property type="match status" value="1"/>
</dbReference>
<dbReference type="InterPro" id="IPR013644">
    <property type="entry name" value="DXP_reductoisomerase_C"/>
</dbReference>
<dbReference type="InterPro" id="IPR003821">
    <property type="entry name" value="DXP_reductoisomerase"/>
</dbReference>
<evidence type="ECO:0000313" key="16">
    <source>
        <dbReference type="EMBL" id="OAT85860.1"/>
    </source>
</evidence>
<dbReference type="Gene3D" id="3.40.50.720">
    <property type="entry name" value="NAD(P)-binding Rossmann-like Domain"/>
    <property type="match status" value="1"/>
</dbReference>
<feature type="binding site" evidence="12">
    <location>
        <position position="176"/>
    </location>
    <ligand>
        <name>1-deoxy-D-xylulose 5-phosphate</name>
        <dbReference type="ChEBI" id="CHEBI:57792"/>
    </ligand>
</feature>
<feature type="domain" description="DXP reductoisomerase C-terminal" evidence="15">
    <location>
        <begin position="260"/>
        <end position="377"/>
    </location>
</feature>
<keyword evidence="12" id="KW-0460">Magnesium</keyword>
<evidence type="ECO:0000256" key="2">
    <source>
        <dbReference type="ARBA" id="ARBA00005094"/>
    </source>
</evidence>
<evidence type="ECO:0000256" key="12">
    <source>
        <dbReference type="HAMAP-Rule" id="MF_00183"/>
    </source>
</evidence>
<dbReference type="UniPathway" id="UPA00056">
    <property type="reaction ID" value="UER00092"/>
</dbReference>
<comment type="catalytic activity">
    <reaction evidence="10">
        <text>2-C-methyl-D-erythritol 4-phosphate + NADP(+) = 1-deoxy-D-xylulose 5-phosphate + NADPH + H(+)</text>
        <dbReference type="Rhea" id="RHEA:13717"/>
        <dbReference type="ChEBI" id="CHEBI:15378"/>
        <dbReference type="ChEBI" id="CHEBI:57783"/>
        <dbReference type="ChEBI" id="CHEBI:57792"/>
        <dbReference type="ChEBI" id="CHEBI:58262"/>
        <dbReference type="ChEBI" id="CHEBI:58349"/>
        <dbReference type="EC" id="1.1.1.267"/>
    </reaction>
    <physiologicalReaction direction="right-to-left" evidence="10">
        <dbReference type="Rhea" id="RHEA:13719"/>
    </physiologicalReaction>
</comment>
<gene>
    <name evidence="12" type="primary">dxr</name>
    <name evidence="16" type="ORF">A6M21_05125</name>
</gene>
<feature type="binding site" evidence="12">
    <location>
        <position position="125"/>
    </location>
    <ligand>
        <name>1-deoxy-D-xylulose 5-phosphate</name>
        <dbReference type="ChEBI" id="CHEBI:57792"/>
    </ligand>
</feature>
<evidence type="ECO:0000259" key="15">
    <source>
        <dbReference type="Pfam" id="PF13288"/>
    </source>
</evidence>
<dbReference type="PANTHER" id="PTHR30525:SF0">
    <property type="entry name" value="1-DEOXY-D-XYLULOSE 5-PHOSPHATE REDUCTOISOMERASE, CHLOROPLASTIC"/>
    <property type="match status" value="1"/>
</dbReference>
<evidence type="ECO:0000256" key="7">
    <source>
        <dbReference type="ARBA" id="ARBA00023002"/>
    </source>
</evidence>
<feature type="binding site" evidence="12">
    <location>
        <position position="150"/>
    </location>
    <ligand>
        <name>Mn(2+)</name>
        <dbReference type="ChEBI" id="CHEBI:29035"/>
    </ligand>
</feature>
<evidence type="ECO:0000256" key="11">
    <source>
        <dbReference type="ARBA" id="ARBA00071224"/>
    </source>
</evidence>
<dbReference type="PANTHER" id="PTHR30525">
    <property type="entry name" value="1-DEOXY-D-XYLULOSE 5-PHOSPHATE REDUCTOISOMERASE"/>
    <property type="match status" value="1"/>
</dbReference>
<dbReference type="Pfam" id="PF08436">
    <property type="entry name" value="DXP_redisom_C"/>
    <property type="match status" value="1"/>
</dbReference>
<comment type="cofactor">
    <cofactor evidence="12">
        <name>Mg(2+)</name>
        <dbReference type="ChEBI" id="CHEBI:18420"/>
    </cofactor>
    <cofactor evidence="12">
        <name>Mn(2+)</name>
        <dbReference type="ChEBI" id="CHEBI:29035"/>
    </cofactor>
</comment>
<dbReference type="GO" id="GO:0051484">
    <property type="term" value="P:isopentenyl diphosphate biosynthetic process, methylerythritol 4-phosphate pathway involved in terpenoid biosynthetic process"/>
    <property type="evidence" value="ECO:0007669"/>
    <property type="project" value="UniProtKB-ARBA"/>
</dbReference>
<dbReference type="SUPFAM" id="SSF69055">
    <property type="entry name" value="1-deoxy-D-xylulose-5-phosphate reductoisomerase, C-terminal domain"/>
    <property type="match status" value="1"/>
</dbReference>
<keyword evidence="5 12" id="KW-0479">Metal-binding</keyword>
<evidence type="ECO:0000256" key="5">
    <source>
        <dbReference type="ARBA" id="ARBA00022723"/>
    </source>
</evidence>
<evidence type="ECO:0000256" key="10">
    <source>
        <dbReference type="ARBA" id="ARBA00048543"/>
    </source>
</evidence>
<dbReference type="SUPFAM" id="SSF55347">
    <property type="entry name" value="Glyceraldehyde-3-phosphate dehydrogenase-like, C-terminal domain"/>
    <property type="match status" value="1"/>
</dbReference>
<feature type="binding site" evidence="12">
    <location>
        <position position="126"/>
    </location>
    <ligand>
        <name>NADPH</name>
        <dbReference type="ChEBI" id="CHEBI:57783"/>
    </ligand>
</feature>
<comment type="function">
    <text evidence="12">Catalyzes the NADPH-dependent rearrangement and reduction of 1-deoxy-D-xylulose-5-phosphate (DXP) to 2-C-methyl-D-erythritol 4-phosphate (MEP).</text>
</comment>
<evidence type="ECO:0000256" key="8">
    <source>
        <dbReference type="ARBA" id="ARBA00023211"/>
    </source>
</evidence>
<feature type="binding site" evidence="12">
    <location>
        <position position="36"/>
    </location>
    <ligand>
        <name>NADPH</name>
        <dbReference type="ChEBI" id="CHEBI:57783"/>
    </ligand>
</feature>
<dbReference type="RefSeq" id="WP_066666600.1">
    <property type="nucleotide sequence ID" value="NZ_LYVF01000047.1"/>
</dbReference>
<dbReference type="InterPro" id="IPR026877">
    <property type="entry name" value="DXPR_C"/>
</dbReference>
<feature type="binding site" evidence="12">
    <location>
        <position position="152"/>
    </location>
    <ligand>
        <name>Mn(2+)</name>
        <dbReference type="ChEBI" id="CHEBI:29035"/>
    </ligand>
</feature>
<dbReference type="InterPro" id="IPR036291">
    <property type="entry name" value="NAD(P)-bd_dom_sf"/>
</dbReference>
<feature type="binding site" evidence="12">
    <location>
        <position position="13"/>
    </location>
    <ligand>
        <name>NADPH</name>
        <dbReference type="ChEBI" id="CHEBI:57783"/>
    </ligand>
</feature>
<accession>A0A1B7LHT3</accession>
<dbReference type="STRING" id="1838280.A6M21_05125"/>
<evidence type="ECO:0000256" key="1">
    <source>
        <dbReference type="ARBA" id="ARBA00001941"/>
    </source>
</evidence>
<feature type="binding site" evidence="12">
    <location>
        <position position="12"/>
    </location>
    <ligand>
        <name>NADPH</name>
        <dbReference type="ChEBI" id="CHEBI:57783"/>
    </ligand>
</feature>
<dbReference type="Pfam" id="PF02670">
    <property type="entry name" value="DXP_reductoisom"/>
    <property type="match status" value="1"/>
</dbReference>
<reference evidence="16 17" key="1">
    <citation type="submission" date="2016-04" db="EMBL/GenBank/DDBJ databases">
        <authorList>
            <person name="Evans L.H."/>
            <person name="Alamgir A."/>
            <person name="Owens N."/>
            <person name="Weber N.D."/>
            <person name="Virtaneva K."/>
            <person name="Barbian K."/>
            <person name="Babar A."/>
            <person name="Rosenke K."/>
        </authorList>
    </citation>
    <scope>NUCLEOTIDE SEQUENCE [LARGE SCALE GENOMIC DNA]</scope>
    <source>
        <strain evidence="16 17">LMa1</strain>
    </source>
</reference>
<keyword evidence="7 12" id="KW-0560">Oxidoreductase</keyword>
<feature type="binding site" evidence="12">
    <location>
        <position position="217"/>
    </location>
    <ligand>
        <name>1-deoxy-D-xylulose 5-phosphate</name>
        <dbReference type="ChEBI" id="CHEBI:57792"/>
    </ligand>
</feature>
<dbReference type="GO" id="GO:0030604">
    <property type="term" value="F:1-deoxy-D-xylulose-5-phosphate reductoisomerase activity"/>
    <property type="evidence" value="ECO:0007669"/>
    <property type="project" value="UniProtKB-UniRule"/>
</dbReference>
<name>A0A1B7LHT3_9FIRM</name>
<feature type="binding site" evidence="12">
    <location>
        <position position="37"/>
    </location>
    <ligand>
        <name>NADPH</name>
        <dbReference type="ChEBI" id="CHEBI:57783"/>
    </ligand>
</feature>
<feature type="binding site" evidence="12">
    <location>
        <position position="220"/>
    </location>
    <ligand>
        <name>Mn(2+)</name>
        <dbReference type="ChEBI" id="CHEBI:29035"/>
    </ligand>
</feature>
<sequence length="393" mass="42278">MKEIVILGSTGSVGRQSLEVIRRLPGRYRVAGLAAGRNWRLLAEQIKQFHPRVVSLAGPEEARELAQHLDGGGRPPEIHWGEEGLRAVATCPGAAVVLSAVTGTAGLEPTVAALMAGKNIALANKETLVAAGELVMGLAKAKGVRILPVDSEHSAVWQCLSGAPPGAPDRIILTASGGPFLHEPADLSAVTVEMALAHPNWHMGRKITIDSATMMNKGLEVMEAHWLFGVALDRIQVLVHPESIVHSMVEFVDGAVLAQLGVPDMRLPIQYALSHPGRWPGPVPRLDWRRAMRLTFLPPDTRRFPCLKLASAAARTGGTMPAVLNAANEVAVQAFLDRRLGFTGIPVLVERVLDAHRAVSGASLEEILAADAWAREYAQRALDREQLPCCRRD</sequence>
<dbReference type="Gene3D" id="1.10.1740.10">
    <property type="match status" value="1"/>
</dbReference>
<dbReference type="InterPro" id="IPR013512">
    <property type="entry name" value="DXP_reductoisomerase_N"/>
</dbReference>
<evidence type="ECO:0000259" key="13">
    <source>
        <dbReference type="Pfam" id="PF02670"/>
    </source>
</evidence>